<organism evidence="9 10">
    <name type="scientific">Kineothrix alysoides</name>
    <dbReference type="NCBI Taxonomy" id="1469948"/>
    <lineage>
        <taxon>Bacteria</taxon>
        <taxon>Bacillati</taxon>
        <taxon>Bacillota</taxon>
        <taxon>Clostridia</taxon>
        <taxon>Lachnospirales</taxon>
        <taxon>Lachnospiraceae</taxon>
        <taxon>Kineothrix</taxon>
    </lineage>
</organism>
<dbReference type="GO" id="GO:0016020">
    <property type="term" value="C:membrane"/>
    <property type="evidence" value="ECO:0007669"/>
    <property type="project" value="TreeGrafter"/>
</dbReference>
<dbReference type="InterPro" id="IPR017853">
    <property type="entry name" value="GH"/>
</dbReference>
<reference evidence="9 10" key="1">
    <citation type="submission" date="2019-03" db="EMBL/GenBank/DDBJ databases">
        <title>Genomic Encyclopedia of Type Strains, Phase IV (KMG-IV): sequencing the most valuable type-strain genomes for metagenomic binning, comparative biology and taxonomic classification.</title>
        <authorList>
            <person name="Goeker M."/>
        </authorList>
    </citation>
    <scope>NUCLEOTIDE SEQUENCE [LARGE SCALE GENOMIC DNA]</scope>
    <source>
        <strain evidence="9 10">DSM 100556</strain>
    </source>
</reference>
<evidence type="ECO:0000256" key="1">
    <source>
        <dbReference type="ARBA" id="ARBA00001231"/>
    </source>
</evidence>
<dbReference type="PRINTS" id="PR00738">
    <property type="entry name" value="GLHYDRLASE20"/>
</dbReference>
<dbReference type="SUPFAM" id="SSF51445">
    <property type="entry name" value="(Trans)glycosidases"/>
    <property type="match status" value="1"/>
</dbReference>
<protein>
    <recommendedName>
        <fullName evidence="3">beta-N-acetylhexosaminidase</fullName>
        <ecNumber evidence="3">3.2.1.52</ecNumber>
    </recommendedName>
</protein>
<dbReference type="Gene3D" id="3.30.379.10">
    <property type="entry name" value="Chitobiase/beta-hexosaminidase domain 2-like"/>
    <property type="match status" value="1"/>
</dbReference>
<evidence type="ECO:0000259" key="8">
    <source>
        <dbReference type="Pfam" id="PF02838"/>
    </source>
</evidence>
<name>A0A4R1R3U9_9FIRM</name>
<dbReference type="RefSeq" id="WP_031389510.1">
    <property type="nucleotide sequence ID" value="NZ_JPNB01000001.1"/>
</dbReference>
<evidence type="ECO:0000313" key="9">
    <source>
        <dbReference type="EMBL" id="TCL60115.1"/>
    </source>
</evidence>
<evidence type="ECO:0000256" key="2">
    <source>
        <dbReference type="ARBA" id="ARBA00006285"/>
    </source>
</evidence>
<dbReference type="EC" id="3.2.1.52" evidence="3"/>
<feature type="domain" description="Glycoside hydrolase family 20 catalytic" evidence="7">
    <location>
        <begin position="116"/>
        <end position="350"/>
    </location>
</feature>
<sequence>MSNINLLNYITKYEAAAGYFDYKQISMPQYTEFNILNLIKIIFPEGIEESNAHTVDFEQTDHIVPQGYRLSIKPKSIKVTYNTLSGAAYSLITLKHLAMQAENKIPCGEYIDEPTFPVRGVLYDISRDKVPKLETLLRLTDIIFELKYNQLQLYVEGLTFEYECFKNYLTEQGYLTKQEILTLQEYCKQRFIDLVPNQNTLGHMAPWLAIDDFSPLSKNPEGELAFGVLQPSATLDPGKPESRQFIKAITEEMLSVFNSDNYNVNLDEAFGIQTGEEYSNWVAYMESLCKIYDKNMLMWSDMLNTYPEIKSVLPRNAVLLDWGYEADYPFDMECKILAKEGYKFYVCPGTSAWRSISGRTDNMIKNTDNAIVSAIRYGAEGIIAAEWGDCGHWQTYPIAITGIAYIGLCAWSGKPLNRSVLTGYLNDQVYGDESKQIGDLLYDLGNLYLDDELMLLNGTFAYHYYCMGIASKEQKQSYIKALLDWMIPYAERFEQEGEKEIVKYLKAPLKENYSKQLQFIENQKSKIQKLHLNCGDKKTIIFELYLTAAMLEFSLAIAIYIENPDKSMLMEMKPALEEIIVKFRKNWFERNKSGGLEKSMQNLFEIKNQIENALSSL</sequence>
<dbReference type="InterPro" id="IPR025705">
    <property type="entry name" value="Beta_hexosaminidase_sua/sub"/>
</dbReference>
<dbReference type="InterPro" id="IPR015882">
    <property type="entry name" value="HEX_bac_N"/>
</dbReference>
<comment type="catalytic activity">
    <reaction evidence="1">
        <text>Hydrolysis of terminal non-reducing N-acetyl-D-hexosamine residues in N-acetyl-beta-D-hexosaminides.</text>
        <dbReference type="EC" id="3.2.1.52"/>
    </reaction>
</comment>
<dbReference type="PANTHER" id="PTHR22600">
    <property type="entry name" value="BETA-HEXOSAMINIDASE"/>
    <property type="match status" value="1"/>
</dbReference>
<dbReference type="Pfam" id="PF02838">
    <property type="entry name" value="Glyco_hydro_20b"/>
    <property type="match status" value="1"/>
</dbReference>
<comment type="caution">
    <text evidence="9">The sequence shown here is derived from an EMBL/GenBank/DDBJ whole genome shotgun (WGS) entry which is preliminary data.</text>
</comment>
<dbReference type="GO" id="GO:0030203">
    <property type="term" value="P:glycosaminoglycan metabolic process"/>
    <property type="evidence" value="ECO:0007669"/>
    <property type="project" value="TreeGrafter"/>
</dbReference>
<dbReference type="InterPro" id="IPR029018">
    <property type="entry name" value="Hex-like_dom2"/>
</dbReference>
<evidence type="ECO:0000256" key="4">
    <source>
        <dbReference type="ARBA" id="ARBA00022801"/>
    </source>
</evidence>
<dbReference type="GO" id="GO:0004563">
    <property type="term" value="F:beta-N-acetylhexosaminidase activity"/>
    <property type="evidence" value="ECO:0007669"/>
    <property type="project" value="UniProtKB-EC"/>
</dbReference>
<keyword evidence="5" id="KW-0326">Glycosidase</keyword>
<dbReference type="SUPFAM" id="SSF55545">
    <property type="entry name" value="beta-N-acetylhexosaminidase-like domain"/>
    <property type="match status" value="1"/>
</dbReference>
<proteinExistence type="inferred from homology"/>
<evidence type="ECO:0000313" key="10">
    <source>
        <dbReference type="Proteomes" id="UP000295718"/>
    </source>
</evidence>
<dbReference type="STRING" id="1469948.GCA_000732725_00753"/>
<evidence type="ECO:0000256" key="3">
    <source>
        <dbReference type="ARBA" id="ARBA00012663"/>
    </source>
</evidence>
<dbReference type="Gene3D" id="3.20.20.80">
    <property type="entry name" value="Glycosidases"/>
    <property type="match status" value="1"/>
</dbReference>
<dbReference type="Proteomes" id="UP000295718">
    <property type="component" value="Unassembled WGS sequence"/>
</dbReference>
<dbReference type="Pfam" id="PF00728">
    <property type="entry name" value="Glyco_hydro_20"/>
    <property type="match status" value="1"/>
</dbReference>
<dbReference type="OrthoDB" id="9763537at2"/>
<dbReference type="EMBL" id="SLUO01000003">
    <property type="protein sequence ID" value="TCL60115.1"/>
    <property type="molecule type" value="Genomic_DNA"/>
</dbReference>
<accession>A0A4R1R3U9</accession>
<comment type="similarity">
    <text evidence="2">Belongs to the glycosyl hydrolase 20 family.</text>
</comment>
<dbReference type="InterPro" id="IPR015883">
    <property type="entry name" value="Glyco_hydro_20_cat"/>
</dbReference>
<dbReference type="PANTHER" id="PTHR22600:SF57">
    <property type="entry name" value="BETA-N-ACETYLHEXOSAMINIDASE"/>
    <property type="match status" value="1"/>
</dbReference>
<gene>
    <name evidence="9" type="ORF">EDD76_103308</name>
</gene>
<keyword evidence="10" id="KW-1185">Reference proteome</keyword>
<evidence type="ECO:0000259" key="7">
    <source>
        <dbReference type="Pfam" id="PF00728"/>
    </source>
</evidence>
<feature type="active site" description="Proton donor" evidence="6">
    <location>
        <position position="268"/>
    </location>
</feature>
<dbReference type="AlphaFoldDB" id="A0A4R1R3U9"/>
<keyword evidence="4 9" id="KW-0378">Hydrolase</keyword>
<evidence type="ECO:0000256" key="6">
    <source>
        <dbReference type="PIRSR" id="PIRSR625705-1"/>
    </source>
</evidence>
<dbReference type="GO" id="GO:0005975">
    <property type="term" value="P:carbohydrate metabolic process"/>
    <property type="evidence" value="ECO:0007669"/>
    <property type="project" value="InterPro"/>
</dbReference>
<feature type="domain" description="Beta-hexosaminidase bacterial type N-terminal" evidence="8">
    <location>
        <begin position="55"/>
        <end position="109"/>
    </location>
</feature>
<evidence type="ECO:0000256" key="5">
    <source>
        <dbReference type="ARBA" id="ARBA00023295"/>
    </source>
</evidence>